<evidence type="ECO:0000313" key="1">
    <source>
        <dbReference type="EMBL" id="KUM46356.1"/>
    </source>
</evidence>
<keyword evidence="1" id="KW-0496">Mitochondrion</keyword>
<name>A0A124GMP8_PICGL</name>
<comment type="caution">
    <text evidence="1">The sequence shown here is derived from an EMBL/GenBank/DDBJ whole genome shotgun (WGS) entry which is preliminary data.</text>
</comment>
<gene>
    <name evidence="1" type="ORF">ABT39_MTgene1862</name>
</gene>
<sequence>MTFLRCLDHEPYLPQSINRIRGHVSPPKSLASPTLATRSTAWRYYWVNEDTGSRGRSQY</sequence>
<accession>A0A124GMP8</accession>
<proteinExistence type="predicted"/>
<dbReference type="AlphaFoldDB" id="A0A124GMP8"/>
<reference evidence="1" key="1">
    <citation type="journal article" date="2015" name="Genome Biol. Evol.">
        <title>Organellar Genomes of White Spruce (Picea glauca): Assembly and Annotation.</title>
        <authorList>
            <person name="Jackman S.D."/>
            <person name="Warren R.L."/>
            <person name="Gibb E.A."/>
            <person name="Vandervalk B.P."/>
            <person name="Mohamadi H."/>
            <person name="Chu J."/>
            <person name="Raymond A."/>
            <person name="Pleasance S."/>
            <person name="Coope R."/>
            <person name="Wildung M.R."/>
            <person name="Ritland C.E."/>
            <person name="Bousquet J."/>
            <person name="Jones S.J."/>
            <person name="Bohlmann J."/>
            <person name="Birol I."/>
        </authorList>
    </citation>
    <scope>NUCLEOTIDE SEQUENCE [LARGE SCALE GENOMIC DNA]</scope>
    <source>
        <tissue evidence="1">Flushing bud</tissue>
    </source>
</reference>
<geneLocation type="mitochondrion" evidence="1"/>
<organism evidence="1">
    <name type="scientific">Picea glauca</name>
    <name type="common">White spruce</name>
    <name type="synonym">Pinus glauca</name>
    <dbReference type="NCBI Taxonomy" id="3330"/>
    <lineage>
        <taxon>Eukaryota</taxon>
        <taxon>Viridiplantae</taxon>
        <taxon>Streptophyta</taxon>
        <taxon>Embryophyta</taxon>
        <taxon>Tracheophyta</taxon>
        <taxon>Spermatophyta</taxon>
        <taxon>Pinopsida</taxon>
        <taxon>Pinidae</taxon>
        <taxon>Conifers I</taxon>
        <taxon>Pinales</taxon>
        <taxon>Pinaceae</taxon>
        <taxon>Picea</taxon>
    </lineage>
</organism>
<protein>
    <submittedName>
        <fullName evidence="1">Uncharacterized protein</fullName>
    </submittedName>
</protein>
<dbReference type="EMBL" id="LKAM01000012">
    <property type="protein sequence ID" value="KUM46356.1"/>
    <property type="molecule type" value="Genomic_DNA"/>
</dbReference>